<sequence length="415" mass="46754">MAPTIGPELPSLHPVSSRGRNALTLRRTVPKVSLETREDTFAARSSSRSSTASIQFDETAGDVVRVEGLKHSDERLDARRYKSAAFAEQLSSILHTLCLPFWTGVSASAMKIEKVSGSLTNAVFFVSCPSTPSIPILLLRIYGPSSGSMISRPRELQILHVLSSQYHIGPRVYGTFENGRIEEYFDSAPLTPADMRDPQVSSWIGARMAELHQVDIDTVEGSPEAPWEVGAKKNVRAWLLPAKEVLSLPSVSDAIRKDLDLDRFQAEWEGYIRWLDEKEQQVGTSRRVFAHNDTQYGNLLRLNSPKPGIPEHRQIIVVDFEYASPNPAAFDIANHFHEWTANYHSDTPHLLDPKTYPTLEQRYNFYRAYIKHYGTSITSDDELWSPASHAQWAVWGVVQARWRVFVGNCAHLCHE</sequence>
<evidence type="ECO:0000256" key="2">
    <source>
        <dbReference type="SAM" id="MobiDB-lite"/>
    </source>
</evidence>
<organism evidence="3 4">
    <name type="scientific">Somion occarium</name>
    <dbReference type="NCBI Taxonomy" id="3059160"/>
    <lineage>
        <taxon>Eukaryota</taxon>
        <taxon>Fungi</taxon>
        <taxon>Dikarya</taxon>
        <taxon>Basidiomycota</taxon>
        <taxon>Agaricomycotina</taxon>
        <taxon>Agaricomycetes</taxon>
        <taxon>Polyporales</taxon>
        <taxon>Cerrenaceae</taxon>
        <taxon>Somion</taxon>
    </lineage>
</organism>
<comment type="similarity">
    <text evidence="1">Belongs to the choline/ethanolamine kinase family.</text>
</comment>
<dbReference type="PANTHER" id="PTHR22603:SF93">
    <property type="entry name" value="RE24176P"/>
    <property type="match status" value="1"/>
</dbReference>
<keyword evidence="4" id="KW-1185">Reference proteome</keyword>
<evidence type="ECO:0000313" key="4">
    <source>
        <dbReference type="Proteomes" id="UP001497453"/>
    </source>
</evidence>
<proteinExistence type="inferred from homology"/>
<gene>
    <name evidence="3" type="ORF">GFSPODELE1_LOCUS1162</name>
</gene>
<evidence type="ECO:0000256" key="1">
    <source>
        <dbReference type="ARBA" id="ARBA00038211"/>
    </source>
</evidence>
<dbReference type="Gene3D" id="3.30.200.20">
    <property type="entry name" value="Phosphorylase Kinase, domain 1"/>
    <property type="match status" value="1"/>
</dbReference>
<reference evidence="4" key="1">
    <citation type="submission" date="2024-04" db="EMBL/GenBank/DDBJ databases">
        <authorList>
            <person name="Shaw F."/>
            <person name="Minotto A."/>
        </authorList>
    </citation>
    <scope>NUCLEOTIDE SEQUENCE [LARGE SCALE GENOMIC DNA]</scope>
</reference>
<dbReference type="Pfam" id="PF01633">
    <property type="entry name" value="Choline_kinase"/>
    <property type="match status" value="1"/>
</dbReference>
<feature type="region of interest" description="Disordered" evidence="2">
    <location>
        <begin position="1"/>
        <end position="20"/>
    </location>
</feature>
<protein>
    <recommendedName>
        <fullName evidence="5">Kinase-like protein</fullName>
    </recommendedName>
</protein>
<dbReference type="InterPro" id="IPR011009">
    <property type="entry name" value="Kinase-like_dom_sf"/>
</dbReference>
<dbReference type="PANTHER" id="PTHR22603">
    <property type="entry name" value="CHOLINE/ETHANOALAMINE KINASE"/>
    <property type="match status" value="1"/>
</dbReference>
<name>A0ABP1CNW8_9APHY</name>
<dbReference type="Gene3D" id="3.90.1200.10">
    <property type="match status" value="1"/>
</dbReference>
<accession>A0ABP1CNW8</accession>
<dbReference type="SUPFAM" id="SSF56112">
    <property type="entry name" value="Protein kinase-like (PK-like)"/>
    <property type="match status" value="1"/>
</dbReference>
<evidence type="ECO:0000313" key="3">
    <source>
        <dbReference type="EMBL" id="CAL1696382.1"/>
    </source>
</evidence>
<dbReference type="Proteomes" id="UP001497453">
    <property type="component" value="Chromosome 1"/>
</dbReference>
<dbReference type="CDD" id="cd05157">
    <property type="entry name" value="ETNK_euk"/>
    <property type="match status" value="1"/>
</dbReference>
<evidence type="ECO:0008006" key="5">
    <source>
        <dbReference type="Google" id="ProtNLM"/>
    </source>
</evidence>
<dbReference type="EMBL" id="OZ037944">
    <property type="protein sequence ID" value="CAL1696382.1"/>
    <property type="molecule type" value="Genomic_DNA"/>
</dbReference>